<dbReference type="Gene3D" id="2.60.120.200">
    <property type="match status" value="1"/>
</dbReference>
<protein>
    <recommendedName>
        <fullName evidence="3">Polysaccharide lyase</fullName>
    </recommendedName>
</protein>
<dbReference type="InterPro" id="IPR025975">
    <property type="entry name" value="Polysacc_lyase"/>
</dbReference>
<evidence type="ECO:0008006" key="3">
    <source>
        <dbReference type="Google" id="ProtNLM"/>
    </source>
</evidence>
<proteinExistence type="predicted"/>
<dbReference type="RefSeq" id="WP_125466501.1">
    <property type="nucleotide sequence ID" value="NZ_RWBG01000001.1"/>
</dbReference>
<evidence type="ECO:0000313" key="2">
    <source>
        <dbReference type="Proteomes" id="UP000270620"/>
    </source>
</evidence>
<dbReference type="Pfam" id="PF14099">
    <property type="entry name" value="Polysacc_lyase"/>
    <property type="match status" value="1"/>
</dbReference>
<dbReference type="InterPro" id="IPR013320">
    <property type="entry name" value="ConA-like_dom_sf"/>
</dbReference>
<reference evidence="1 2" key="1">
    <citation type="submission" date="2018-12" db="EMBL/GenBank/DDBJ databases">
        <title>Mangrovimonas spongiae sp. nov., a novel member of the genus Mangrovimonas isolated from marine sponge.</title>
        <authorList>
            <person name="Zhuang L."/>
            <person name="Luo L."/>
        </authorList>
    </citation>
    <scope>NUCLEOTIDE SEQUENCE [LARGE SCALE GENOMIC DNA]</scope>
    <source>
        <strain evidence="1 2">HN-E26</strain>
    </source>
</reference>
<gene>
    <name evidence="1" type="ORF">EJA19_01125</name>
</gene>
<dbReference type="Proteomes" id="UP000270620">
    <property type="component" value="Unassembled WGS sequence"/>
</dbReference>
<organism evidence="1 2">
    <name type="scientific">Mangrovimonas spongiae</name>
    <dbReference type="NCBI Taxonomy" id="2494697"/>
    <lineage>
        <taxon>Bacteria</taxon>
        <taxon>Pseudomonadati</taxon>
        <taxon>Bacteroidota</taxon>
        <taxon>Flavobacteriia</taxon>
        <taxon>Flavobacteriales</taxon>
        <taxon>Flavobacteriaceae</taxon>
        <taxon>Mangrovimonas</taxon>
    </lineage>
</organism>
<sequence length="297" mass="35809">MNNIKLFWMLFVSIHLLYSQEKNSFKFHDDFELGDFNDGWRVKEITKNNGYKIDTISKSGRYEDNFLKTITRQTGEYGVAKRSEFSVKLYDSINDIKFLSFSFKIPNSLKYNDINLGRETMICQWHSKPAPGKDWKHYKKYIKYNRPNVALYLTTNNNQDYYLVLRYGNNGKPQFEYKDYRWSTIATKKIEKDKWYDMVFEIKWSFTNSGYIAAWVNNEPFTPFNGLHNKVYGPNMHNKSPAYFKFGQYRYWDDSNEHEIYFDELRIGDSFEEVSIYKNLPKMFQEMEKLNFIKNHK</sequence>
<keyword evidence="2" id="KW-1185">Reference proteome</keyword>
<accession>A0A3R9UWD5</accession>
<name>A0A3R9UWD5_9FLAO</name>
<dbReference type="AlphaFoldDB" id="A0A3R9UWD5"/>
<dbReference type="GO" id="GO:0005975">
    <property type="term" value="P:carbohydrate metabolic process"/>
    <property type="evidence" value="ECO:0007669"/>
    <property type="project" value="UniProtKB-ARBA"/>
</dbReference>
<dbReference type="OrthoDB" id="8737820at2"/>
<dbReference type="SUPFAM" id="SSF49899">
    <property type="entry name" value="Concanavalin A-like lectins/glucanases"/>
    <property type="match status" value="1"/>
</dbReference>
<dbReference type="EMBL" id="RWBG01000001">
    <property type="protein sequence ID" value="RSK41506.1"/>
    <property type="molecule type" value="Genomic_DNA"/>
</dbReference>
<evidence type="ECO:0000313" key="1">
    <source>
        <dbReference type="EMBL" id="RSK41506.1"/>
    </source>
</evidence>
<comment type="caution">
    <text evidence="1">The sequence shown here is derived from an EMBL/GenBank/DDBJ whole genome shotgun (WGS) entry which is preliminary data.</text>
</comment>
<dbReference type="GO" id="GO:0004553">
    <property type="term" value="F:hydrolase activity, hydrolyzing O-glycosyl compounds"/>
    <property type="evidence" value="ECO:0007669"/>
    <property type="project" value="UniProtKB-ARBA"/>
</dbReference>